<keyword evidence="1" id="KW-1133">Transmembrane helix</keyword>
<evidence type="ECO:0000256" key="1">
    <source>
        <dbReference type="SAM" id="Phobius"/>
    </source>
</evidence>
<sequence>MSLVVFPAIFLVWMVYESSWMARNSERVGPQTTARRLATSYLMAAAASGLLLLQVLLARKEGSDLLALPFALIAIGLGFRLLLTVQAGDLRGAGVGASKSSVARTALPVTAAATVVGVIVGVYAPGWNLVDVLLLSCGVATASLLTSLAMGGVVRFLTAASK</sequence>
<evidence type="ECO:0008006" key="4">
    <source>
        <dbReference type="Google" id="ProtNLM"/>
    </source>
</evidence>
<proteinExistence type="predicted"/>
<dbReference type="RefSeq" id="WP_344203743.1">
    <property type="nucleotide sequence ID" value="NZ_BAAAME010000006.1"/>
</dbReference>
<evidence type="ECO:0000313" key="2">
    <source>
        <dbReference type="EMBL" id="GAA1751024.1"/>
    </source>
</evidence>
<feature type="transmembrane region" description="Helical" evidence="1">
    <location>
        <begin position="40"/>
        <end position="58"/>
    </location>
</feature>
<accession>A0ABP4WBT2</accession>
<organism evidence="2 3">
    <name type="scientific">Aeromicrobium alkaliterrae</name>
    <dbReference type="NCBI Taxonomy" id="302168"/>
    <lineage>
        <taxon>Bacteria</taxon>
        <taxon>Bacillati</taxon>
        <taxon>Actinomycetota</taxon>
        <taxon>Actinomycetes</taxon>
        <taxon>Propionibacteriales</taxon>
        <taxon>Nocardioidaceae</taxon>
        <taxon>Aeromicrobium</taxon>
    </lineage>
</organism>
<name>A0ABP4WBT2_9ACTN</name>
<protein>
    <recommendedName>
        <fullName evidence="4">DUF1453 domain-containing protein</fullName>
    </recommendedName>
</protein>
<keyword evidence="3" id="KW-1185">Reference proteome</keyword>
<feature type="transmembrane region" description="Helical" evidence="1">
    <location>
        <begin position="65"/>
        <end position="85"/>
    </location>
</feature>
<gene>
    <name evidence="2" type="ORF">GCM10009710_33520</name>
</gene>
<keyword evidence="1" id="KW-0812">Transmembrane</keyword>
<feature type="transmembrane region" description="Helical" evidence="1">
    <location>
        <begin position="132"/>
        <end position="157"/>
    </location>
</feature>
<feature type="transmembrane region" description="Helical" evidence="1">
    <location>
        <begin position="105"/>
        <end position="125"/>
    </location>
</feature>
<dbReference type="Proteomes" id="UP001501057">
    <property type="component" value="Unassembled WGS sequence"/>
</dbReference>
<evidence type="ECO:0000313" key="3">
    <source>
        <dbReference type="Proteomes" id="UP001501057"/>
    </source>
</evidence>
<keyword evidence="1" id="KW-0472">Membrane</keyword>
<comment type="caution">
    <text evidence="2">The sequence shown here is derived from an EMBL/GenBank/DDBJ whole genome shotgun (WGS) entry which is preliminary data.</text>
</comment>
<dbReference type="EMBL" id="BAAAME010000006">
    <property type="protein sequence ID" value="GAA1751024.1"/>
    <property type="molecule type" value="Genomic_DNA"/>
</dbReference>
<reference evidence="3" key="1">
    <citation type="journal article" date="2019" name="Int. J. Syst. Evol. Microbiol.">
        <title>The Global Catalogue of Microorganisms (GCM) 10K type strain sequencing project: providing services to taxonomists for standard genome sequencing and annotation.</title>
        <authorList>
            <consortium name="The Broad Institute Genomics Platform"/>
            <consortium name="The Broad Institute Genome Sequencing Center for Infectious Disease"/>
            <person name="Wu L."/>
            <person name="Ma J."/>
        </authorList>
    </citation>
    <scope>NUCLEOTIDE SEQUENCE [LARGE SCALE GENOMIC DNA]</scope>
    <source>
        <strain evidence="3">JCM 13518</strain>
    </source>
</reference>